<dbReference type="PANTHER" id="PTHR10853">
    <property type="entry name" value="PELOTA"/>
    <property type="match status" value="1"/>
</dbReference>
<dbReference type="EMBL" id="JAUJYO010000015">
    <property type="protein sequence ID" value="KAK1296021.1"/>
    <property type="molecule type" value="Genomic_DNA"/>
</dbReference>
<dbReference type="Proteomes" id="UP001180020">
    <property type="component" value="Unassembled WGS sequence"/>
</dbReference>
<comment type="caution">
    <text evidence="2">The sequence shown here is derived from an EMBL/GenBank/DDBJ whole genome shotgun (WGS) entry which is preliminary data.</text>
</comment>
<sequence>MTTKTMEEGEREERRPRRRLIPEEPEDLWQAYNLISVGDNVMAVTVRKILRETASGGRDAQRVKLKLEIIVEILLQVLI</sequence>
<dbReference type="Gene3D" id="2.30.30.870">
    <property type="entry name" value="Pelota, domain A"/>
    <property type="match status" value="1"/>
</dbReference>
<dbReference type="Pfam" id="PF26356">
    <property type="entry name" value="Pelota_N"/>
    <property type="match status" value="1"/>
</dbReference>
<feature type="domain" description="Pelota N-terminal" evidence="1">
    <location>
        <begin position="6"/>
        <end position="72"/>
    </location>
</feature>
<keyword evidence="3" id="KW-1185">Reference proteome</keyword>
<evidence type="ECO:0000259" key="1">
    <source>
        <dbReference type="Pfam" id="PF26356"/>
    </source>
</evidence>
<dbReference type="GO" id="GO:0070481">
    <property type="term" value="P:nuclear-transcribed mRNA catabolic process, non-stop decay"/>
    <property type="evidence" value="ECO:0007669"/>
    <property type="project" value="InterPro"/>
</dbReference>
<dbReference type="GO" id="GO:0070966">
    <property type="term" value="P:nuclear-transcribed mRNA catabolic process, no-go decay"/>
    <property type="evidence" value="ECO:0007669"/>
    <property type="project" value="InterPro"/>
</dbReference>
<name>A0AAV9D550_ACOCL</name>
<dbReference type="GO" id="GO:0005737">
    <property type="term" value="C:cytoplasm"/>
    <property type="evidence" value="ECO:0007669"/>
    <property type="project" value="TreeGrafter"/>
</dbReference>
<dbReference type="GO" id="GO:0032790">
    <property type="term" value="P:ribosome disassembly"/>
    <property type="evidence" value="ECO:0007669"/>
    <property type="project" value="TreeGrafter"/>
</dbReference>
<evidence type="ECO:0000313" key="2">
    <source>
        <dbReference type="EMBL" id="KAK1296021.1"/>
    </source>
</evidence>
<reference evidence="2" key="2">
    <citation type="submission" date="2023-06" db="EMBL/GenBank/DDBJ databases">
        <authorList>
            <person name="Ma L."/>
            <person name="Liu K.-W."/>
            <person name="Li Z."/>
            <person name="Hsiao Y.-Y."/>
            <person name="Qi Y."/>
            <person name="Fu T."/>
            <person name="Tang G."/>
            <person name="Zhang D."/>
            <person name="Sun W.-H."/>
            <person name="Liu D.-K."/>
            <person name="Li Y."/>
            <person name="Chen G.-Z."/>
            <person name="Liu X.-D."/>
            <person name="Liao X.-Y."/>
            <person name="Jiang Y.-T."/>
            <person name="Yu X."/>
            <person name="Hao Y."/>
            <person name="Huang J."/>
            <person name="Zhao X.-W."/>
            <person name="Ke S."/>
            <person name="Chen Y.-Y."/>
            <person name="Wu W.-L."/>
            <person name="Hsu J.-L."/>
            <person name="Lin Y.-F."/>
            <person name="Huang M.-D."/>
            <person name="Li C.-Y."/>
            <person name="Huang L."/>
            <person name="Wang Z.-W."/>
            <person name="Zhao X."/>
            <person name="Zhong W.-Y."/>
            <person name="Peng D.-H."/>
            <person name="Ahmad S."/>
            <person name="Lan S."/>
            <person name="Zhang J.-S."/>
            <person name="Tsai W.-C."/>
            <person name="Van De Peer Y."/>
            <person name="Liu Z.-J."/>
        </authorList>
    </citation>
    <scope>NUCLEOTIDE SEQUENCE</scope>
    <source>
        <strain evidence="2">CP</strain>
        <tissue evidence="2">Leaves</tissue>
    </source>
</reference>
<evidence type="ECO:0000313" key="3">
    <source>
        <dbReference type="Proteomes" id="UP001180020"/>
    </source>
</evidence>
<organism evidence="2 3">
    <name type="scientific">Acorus calamus</name>
    <name type="common">Sweet flag</name>
    <dbReference type="NCBI Taxonomy" id="4465"/>
    <lineage>
        <taxon>Eukaryota</taxon>
        <taxon>Viridiplantae</taxon>
        <taxon>Streptophyta</taxon>
        <taxon>Embryophyta</taxon>
        <taxon>Tracheophyta</taxon>
        <taxon>Spermatophyta</taxon>
        <taxon>Magnoliopsida</taxon>
        <taxon>Liliopsida</taxon>
        <taxon>Acoraceae</taxon>
        <taxon>Acorus</taxon>
    </lineage>
</organism>
<proteinExistence type="predicted"/>
<protein>
    <recommendedName>
        <fullName evidence="1">Pelota N-terminal domain-containing protein</fullName>
    </recommendedName>
</protein>
<dbReference type="GO" id="GO:0070651">
    <property type="term" value="P:nonfunctional rRNA decay"/>
    <property type="evidence" value="ECO:0007669"/>
    <property type="project" value="TreeGrafter"/>
</dbReference>
<dbReference type="InterPro" id="IPR004405">
    <property type="entry name" value="TF_pelota"/>
</dbReference>
<dbReference type="SUPFAM" id="SSF159065">
    <property type="entry name" value="Dom34/Pelota N-terminal domain-like"/>
    <property type="match status" value="1"/>
</dbReference>
<dbReference type="GO" id="GO:0071025">
    <property type="term" value="P:RNA surveillance"/>
    <property type="evidence" value="ECO:0007669"/>
    <property type="project" value="InterPro"/>
</dbReference>
<dbReference type="InterPro" id="IPR038069">
    <property type="entry name" value="Pelota/DOM34_N"/>
</dbReference>
<reference evidence="2" key="1">
    <citation type="journal article" date="2023" name="Nat. Commun.">
        <title>Diploid and tetraploid genomes of Acorus and the evolution of monocots.</title>
        <authorList>
            <person name="Ma L."/>
            <person name="Liu K.W."/>
            <person name="Li Z."/>
            <person name="Hsiao Y.Y."/>
            <person name="Qi Y."/>
            <person name="Fu T."/>
            <person name="Tang G.D."/>
            <person name="Zhang D."/>
            <person name="Sun W.H."/>
            <person name="Liu D.K."/>
            <person name="Li Y."/>
            <person name="Chen G.Z."/>
            <person name="Liu X.D."/>
            <person name="Liao X.Y."/>
            <person name="Jiang Y.T."/>
            <person name="Yu X."/>
            <person name="Hao Y."/>
            <person name="Huang J."/>
            <person name="Zhao X.W."/>
            <person name="Ke S."/>
            <person name="Chen Y.Y."/>
            <person name="Wu W.L."/>
            <person name="Hsu J.L."/>
            <person name="Lin Y.F."/>
            <person name="Huang M.D."/>
            <person name="Li C.Y."/>
            <person name="Huang L."/>
            <person name="Wang Z.W."/>
            <person name="Zhao X."/>
            <person name="Zhong W.Y."/>
            <person name="Peng D.H."/>
            <person name="Ahmad S."/>
            <person name="Lan S."/>
            <person name="Zhang J.S."/>
            <person name="Tsai W.C."/>
            <person name="Van de Peer Y."/>
            <person name="Liu Z.J."/>
        </authorList>
    </citation>
    <scope>NUCLEOTIDE SEQUENCE</scope>
    <source>
        <strain evidence="2">CP</strain>
    </source>
</reference>
<accession>A0AAV9D550</accession>
<gene>
    <name evidence="2" type="ORF">QJS10_CPB15g01893</name>
</gene>
<dbReference type="AlphaFoldDB" id="A0AAV9D550"/>
<dbReference type="InterPro" id="IPR058547">
    <property type="entry name" value="Pelota_N"/>
</dbReference>
<dbReference type="PANTHER" id="PTHR10853:SF0">
    <property type="entry name" value="PROTEIN PELOTA HOMOLOG"/>
    <property type="match status" value="1"/>
</dbReference>